<evidence type="ECO:0000313" key="4">
    <source>
        <dbReference type="Proteomes" id="UP000665047"/>
    </source>
</evidence>
<dbReference type="EMBL" id="NIBS01000002">
    <property type="protein sequence ID" value="PHM29308.1"/>
    <property type="molecule type" value="Genomic_DNA"/>
</dbReference>
<keyword evidence="4" id="KW-1185">Reference proteome</keyword>
<protein>
    <submittedName>
        <fullName evidence="1">Uncharacterized protein</fullName>
    </submittedName>
</protein>
<sequence length="116" mass="13017">MNNIQLSVVHRLPQSYRWSSGFVGTRVEILPEEDTETDTGNSLMGLKLLSHEGEHAWNILHDINQSISDMQIVSAVIEWEGEPCLFFAREDESAVICRLKTLGAAIAENITAFYPL</sequence>
<gene>
    <name evidence="2" type="ORF">HGO23_08180</name>
    <name evidence="1" type="ORF">Xbud_00761</name>
</gene>
<organism evidence="1 3">
    <name type="scientific">Xenorhabdus budapestensis</name>
    <dbReference type="NCBI Taxonomy" id="290110"/>
    <lineage>
        <taxon>Bacteria</taxon>
        <taxon>Pseudomonadati</taxon>
        <taxon>Pseudomonadota</taxon>
        <taxon>Gammaproteobacteria</taxon>
        <taxon>Enterobacterales</taxon>
        <taxon>Morganellaceae</taxon>
        <taxon>Xenorhabdus</taxon>
    </lineage>
</organism>
<evidence type="ECO:0000313" key="1">
    <source>
        <dbReference type="EMBL" id="PHM29308.1"/>
    </source>
</evidence>
<accession>A0A2D0J495</accession>
<dbReference type="Pfam" id="PF13989">
    <property type="entry name" value="YejG"/>
    <property type="match status" value="1"/>
</dbReference>
<reference evidence="2 4" key="2">
    <citation type="submission" date="2021-03" db="EMBL/GenBank/DDBJ databases">
        <title>Complete Genome Sequence Data of Xenorhabdus budapestensis strain C72, a Candidate Biological Control Agent, from China.</title>
        <authorList>
            <person name="LI B."/>
            <person name="WANG S."/>
            <person name="QIU D."/>
        </authorList>
    </citation>
    <scope>NUCLEOTIDE SEQUENCE [LARGE SCALE GENOMIC DNA]</scope>
    <source>
        <strain evidence="2 4">C-7-2</strain>
    </source>
</reference>
<dbReference type="AlphaFoldDB" id="A0A2D0J495"/>
<dbReference type="EMBL" id="CP072455">
    <property type="protein sequence ID" value="QTL41267.1"/>
    <property type="molecule type" value="Genomic_DNA"/>
</dbReference>
<evidence type="ECO:0000313" key="3">
    <source>
        <dbReference type="Proteomes" id="UP000225833"/>
    </source>
</evidence>
<dbReference type="Proteomes" id="UP000225833">
    <property type="component" value="Unassembled WGS sequence"/>
</dbReference>
<dbReference type="OrthoDB" id="6413388at2"/>
<evidence type="ECO:0000313" key="2">
    <source>
        <dbReference type="EMBL" id="QTL41267.1"/>
    </source>
</evidence>
<dbReference type="InterPro" id="IPR020489">
    <property type="entry name" value="Uncharacterised_YejG"/>
</dbReference>
<dbReference type="RefSeq" id="WP_099134806.1">
    <property type="nucleotide sequence ID" value="NZ_CAWNNJ010000086.1"/>
</dbReference>
<dbReference type="NCBIfam" id="NF008811">
    <property type="entry name" value="PRK11835.1"/>
    <property type="match status" value="1"/>
</dbReference>
<proteinExistence type="predicted"/>
<name>A0A2D0J495_XENBU</name>
<dbReference type="Proteomes" id="UP000665047">
    <property type="component" value="Chromosome"/>
</dbReference>
<reference evidence="1 3" key="1">
    <citation type="journal article" date="2017" name="Nat. Microbiol.">
        <title>Natural product diversity associated with the nematode symbionts Photorhabdus and Xenorhabdus.</title>
        <authorList>
            <person name="Tobias N.J."/>
            <person name="Wolff H."/>
            <person name="Djahanschiri B."/>
            <person name="Grundmann F."/>
            <person name="Kronenwerth M."/>
            <person name="Shi Y.M."/>
            <person name="Simonyi S."/>
            <person name="Grun P."/>
            <person name="Shapiro-Ilan D."/>
            <person name="Pidot S.J."/>
            <person name="Stinear T.P."/>
            <person name="Ebersberger I."/>
            <person name="Bode H.B."/>
        </authorList>
    </citation>
    <scope>NUCLEOTIDE SEQUENCE [LARGE SCALE GENOMIC DNA]</scope>
    <source>
        <strain evidence="1 3">DSM 16342</strain>
    </source>
</reference>